<dbReference type="Pfam" id="PF04480">
    <property type="entry name" value="DUF559"/>
    <property type="match status" value="1"/>
</dbReference>
<evidence type="ECO:0000313" key="3">
    <source>
        <dbReference type="Proteomes" id="UP000662747"/>
    </source>
</evidence>
<evidence type="ECO:0000313" key="2">
    <source>
        <dbReference type="EMBL" id="QSQ28317.1"/>
    </source>
</evidence>
<dbReference type="Gene3D" id="3.40.960.10">
    <property type="entry name" value="VSR Endonuclease"/>
    <property type="match status" value="1"/>
</dbReference>
<dbReference type="PANTHER" id="PTHR38590">
    <property type="entry name" value="BLL0828 PROTEIN"/>
    <property type="match status" value="1"/>
</dbReference>
<dbReference type="EMBL" id="CP071090">
    <property type="protein sequence ID" value="QSQ28317.1"/>
    <property type="molecule type" value="Genomic_DNA"/>
</dbReference>
<evidence type="ECO:0000259" key="1">
    <source>
        <dbReference type="Pfam" id="PF04480"/>
    </source>
</evidence>
<accession>A0ABX7PD37</accession>
<organism evidence="2 3">
    <name type="scientific">Pyxidicoccus parkwayensis</name>
    <dbReference type="NCBI Taxonomy" id="2813578"/>
    <lineage>
        <taxon>Bacteria</taxon>
        <taxon>Pseudomonadati</taxon>
        <taxon>Myxococcota</taxon>
        <taxon>Myxococcia</taxon>
        <taxon>Myxococcales</taxon>
        <taxon>Cystobacterineae</taxon>
        <taxon>Myxococcaceae</taxon>
        <taxon>Pyxidicoccus</taxon>
    </lineage>
</organism>
<gene>
    <name evidence="2" type="ORF">JY651_30245</name>
</gene>
<dbReference type="InterPro" id="IPR007569">
    <property type="entry name" value="DUF559"/>
</dbReference>
<dbReference type="SUPFAM" id="SSF52980">
    <property type="entry name" value="Restriction endonuclease-like"/>
    <property type="match status" value="1"/>
</dbReference>
<sequence length="376" mass="41656">MGPPEQGLSVLTEWIHRQGLSVVVVEADDPREMVSAWAMALARERDLTSDAEAFVVLSQTTSSRRELLLRGKTVHERRILLDGLTPPRSGFATWELCRHILEAPSPSSQGDLPAAVKASIQQAPLVTLQALLALVPFASAPALRIRGGPSDFRALRTAVALCAAAPSLTTVCVLAPDSLSEHLRRGESRVLAMLREGRLDLPEIAPETPPSSTASAVAPTLARLRQEGIPEPVLERYAEAARAITTARREVEDRARSVYERMLFELLEHFPSTRGLFDLNAPVDAGTGGRPLVVDLLCRELRLAVELDGHFHFRDDERFRRDRRKDIALQRAGYWVVRFLAEDVVARPDELLESIQTLIAARRQESSRPEVTHEPH</sequence>
<name>A0ABX7PD37_9BACT</name>
<dbReference type="InterPro" id="IPR011335">
    <property type="entry name" value="Restrct_endonuc-II-like"/>
</dbReference>
<protein>
    <submittedName>
        <fullName evidence="2">DUF559 domain-containing protein</fullName>
    </submittedName>
</protein>
<dbReference type="PANTHER" id="PTHR38590:SF1">
    <property type="entry name" value="BLL0828 PROTEIN"/>
    <property type="match status" value="1"/>
</dbReference>
<keyword evidence="3" id="KW-1185">Reference proteome</keyword>
<dbReference type="Proteomes" id="UP000662747">
    <property type="component" value="Chromosome"/>
</dbReference>
<dbReference type="InterPro" id="IPR047216">
    <property type="entry name" value="Endonuclease_DUF559_bact"/>
</dbReference>
<proteinExistence type="predicted"/>
<reference evidence="2 3" key="1">
    <citation type="submission" date="2021-02" db="EMBL/GenBank/DDBJ databases">
        <title>De Novo genome assembly of isolated myxobacteria.</title>
        <authorList>
            <person name="Stevens D.C."/>
        </authorList>
    </citation>
    <scope>NUCLEOTIDE SEQUENCE [LARGE SCALE GENOMIC DNA]</scope>
    <source>
        <strain evidence="3">SCPEA02</strain>
    </source>
</reference>
<feature type="domain" description="DUF559" evidence="1">
    <location>
        <begin position="293"/>
        <end position="359"/>
    </location>
</feature>